<dbReference type="GO" id="GO:0006355">
    <property type="term" value="P:regulation of DNA-templated transcription"/>
    <property type="evidence" value="ECO:0007669"/>
    <property type="project" value="InterPro"/>
</dbReference>
<proteinExistence type="inferred from homology"/>
<dbReference type="Pfam" id="PF03693">
    <property type="entry name" value="ParD_antitoxin"/>
    <property type="match status" value="1"/>
</dbReference>
<dbReference type="PANTHER" id="PTHR36582:SF2">
    <property type="entry name" value="ANTITOXIN PARD"/>
    <property type="match status" value="1"/>
</dbReference>
<dbReference type="OrthoDB" id="9815501at2"/>
<evidence type="ECO:0000256" key="1">
    <source>
        <dbReference type="ARBA" id="ARBA00008580"/>
    </source>
</evidence>
<accession>A0A6N8DPX7</accession>
<comment type="similarity">
    <text evidence="1">Belongs to the ParD antitoxin family.</text>
</comment>
<comment type="caution">
    <text evidence="3">The sequence shown here is derived from an EMBL/GenBank/DDBJ whole genome shotgun (WGS) entry which is preliminary data.</text>
</comment>
<dbReference type="SUPFAM" id="SSF47598">
    <property type="entry name" value="Ribbon-helix-helix"/>
    <property type="match status" value="1"/>
</dbReference>
<dbReference type="NCBIfam" id="TIGR02606">
    <property type="entry name" value="antidote_CC2985"/>
    <property type="match status" value="1"/>
</dbReference>
<reference evidence="3 4" key="1">
    <citation type="submission" date="2019-11" db="EMBL/GenBank/DDBJ databases">
        <title>Whole-genome sequence of a Rhodoblastus acidophilus DSM 142.</title>
        <authorList>
            <person name="Kyndt J.A."/>
            <person name="Meyer T.E."/>
        </authorList>
    </citation>
    <scope>NUCLEOTIDE SEQUENCE [LARGE SCALE GENOMIC DNA]</scope>
    <source>
        <strain evidence="3 4">DSM 142</strain>
    </source>
</reference>
<organism evidence="3 4">
    <name type="scientific">Rhodoblastus acidophilus</name>
    <name type="common">Rhodopseudomonas acidophila</name>
    <dbReference type="NCBI Taxonomy" id="1074"/>
    <lineage>
        <taxon>Bacteria</taxon>
        <taxon>Pseudomonadati</taxon>
        <taxon>Pseudomonadota</taxon>
        <taxon>Alphaproteobacteria</taxon>
        <taxon>Hyphomicrobiales</taxon>
        <taxon>Rhodoblastaceae</taxon>
        <taxon>Rhodoblastus</taxon>
    </lineage>
</organism>
<name>A0A6N8DPX7_RHOAC</name>
<sequence>MPTMNVNLTPEMAQFVSEEIASGDYASASELVRDALRLLKRDRDMEKEKLEILRREISLGIEQAQRGEFSERSIEDIVADVLRDEA</sequence>
<evidence type="ECO:0000256" key="2">
    <source>
        <dbReference type="ARBA" id="ARBA00022649"/>
    </source>
</evidence>
<dbReference type="AlphaFoldDB" id="A0A6N8DPX7"/>
<dbReference type="Gene3D" id="6.10.10.120">
    <property type="entry name" value="Antitoxin ParD1-like"/>
    <property type="match status" value="1"/>
</dbReference>
<dbReference type="Proteomes" id="UP000439113">
    <property type="component" value="Unassembled WGS sequence"/>
</dbReference>
<dbReference type="InterPro" id="IPR038296">
    <property type="entry name" value="ParD_sf"/>
</dbReference>
<dbReference type="InterPro" id="IPR010985">
    <property type="entry name" value="Ribbon_hlx_hlx"/>
</dbReference>
<protein>
    <submittedName>
        <fullName evidence="3">Type II toxin-antitoxin system ParD family antitoxin</fullName>
    </submittedName>
</protein>
<dbReference type="RefSeq" id="WP_155447307.1">
    <property type="nucleotide sequence ID" value="NZ_JAOQNR010000018.1"/>
</dbReference>
<dbReference type="EMBL" id="WNKS01000019">
    <property type="protein sequence ID" value="MTV32620.1"/>
    <property type="molecule type" value="Genomic_DNA"/>
</dbReference>
<keyword evidence="2" id="KW-1277">Toxin-antitoxin system</keyword>
<evidence type="ECO:0000313" key="4">
    <source>
        <dbReference type="Proteomes" id="UP000439113"/>
    </source>
</evidence>
<dbReference type="InterPro" id="IPR022789">
    <property type="entry name" value="ParD"/>
</dbReference>
<dbReference type="PANTHER" id="PTHR36582">
    <property type="entry name" value="ANTITOXIN PARD"/>
    <property type="match status" value="1"/>
</dbReference>
<gene>
    <name evidence="3" type="ORF">GJ654_16665</name>
</gene>
<evidence type="ECO:0000313" key="3">
    <source>
        <dbReference type="EMBL" id="MTV32620.1"/>
    </source>
</evidence>